<evidence type="ECO:0000259" key="2">
    <source>
        <dbReference type="Pfam" id="PF00582"/>
    </source>
</evidence>
<dbReference type="InterPro" id="IPR006016">
    <property type="entry name" value="UspA"/>
</dbReference>
<organism evidence="3 4">
    <name type="scientific">Fodinibius sediminis</name>
    <dbReference type="NCBI Taxonomy" id="1214077"/>
    <lineage>
        <taxon>Bacteria</taxon>
        <taxon>Pseudomonadati</taxon>
        <taxon>Balneolota</taxon>
        <taxon>Balneolia</taxon>
        <taxon>Balneolales</taxon>
        <taxon>Balneolaceae</taxon>
        <taxon>Fodinibius</taxon>
    </lineage>
</organism>
<dbReference type="RefSeq" id="WP_142714391.1">
    <property type="nucleotide sequence ID" value="NZ_FXTH01000007.1"/>
</dbReference>
<dbReference type="Gene3D" id="3.40.50.620">
    <property type="entry name" value="HUPs"/>
    <property type="match status" value="2"/>
</dbReference>
<dbReference type="CDD" id="cd00293">
    <property type="entry name" value="USP-like"/>
    <property type="match status" value="1"/>
</dbReference>
<dbReference type="Pfam" id="PF00582">
    <property type="entry name" value="Usp"/>
    <property type="match status" value="1"/>
</dbReference>
<keyword evidence="4" id="KW-1185">Reference proteome</keyword>
<sequence length="293" mass="33424">MALSFDHILFPTDFSNNADRALPFAAEIALRSGAQLTLFHSGTAAMDMSPGFQKAKDKEIHDADEAFEKLIGVLRRDDRYKEISIRTLLQSGNTLNNILSYLKEHKPDLIVMGTQGATGDRNILYGSITTSIIQKSEVPVLAVPYGSTFDQFKNIVFATDFKESDLAALEQTIQWAELFDSAIDVFHVAERQNLEAEIRFRGFRELVQSQTTYKNINFHLRYEYDFFPAAAEYIIDHPASLIVMCRYKKTFWEAFGERNHSKEMGFYSKIPLLVLIGKKEVDYAFKFEEGVQV</sequence>
<dbReference type="InterPro" id="IPR014729">
    <property type="entry name" value="Rossmann-like_a/b/a_fold"/>
</dbReference>
<dbReference type="PANTHER" id="PTHR46268:SF6">
    <property type="entry name" value="UNIVERSAL STRESS PROTEIN UP12"/>
    <property type="match status" value="1"/>
</dbReference>
<accession>A0A521CVI8</accession>
<dbReference type="OrthoDB" id="9788959at2"/>
<dbReference type="SUPFAM" id="SSF52402">
    <property type="entry name" value="Adenine nucleotide alpha hydrolases-like"/>
    <property type="match status" value="2"/>
</dbReference>
<evidence type="ECO:0000313" key="3">
    <source>
        <dbReference type="EMBL" id="SMO63438.1"/>
    </source>
</evidence>
<dbReference type="AlphaFoldDB" id="A0A521CVI8"/>
<reference evidence="3 4" key="1">
    <citation type="submission" date="2017-05" db="EMBL/GenBank/DDBJ databases">
        <authorList>
            <person name="Varghese N."/>
            <person name="Submissions S."/>
        </authorList>
    </citation>
    <scope>NUCLEOTIDE SEQUENCE [LARGE SCALE GENOMIC DNA]</scope>
    <source>
        <strain evidence="3 4">DSM 21194</strain>
    </source>
</reference>
<dbReference type="InterPro" id="IPR006015">
    <property type="entry name" value="Universal_stress_UspA"/>
</dbReference>
<dbReference type="EMBL" id="FXTH01000007">
    <property type="protein sequence ID" value="SMO63438.1"/>
    <property type="molecule type" value="Genomic_DNA"/>
</dbReference>
<dbReference type="PANTHER" id="PTHR46268">
    <property type="entry name" value="STRESS RESPONSE PROTEIN NHAX"/>
    <property type="match status" value="1"/>
</dbReference>
<proteinExistence type="inferred from homology"/>
<dbReference type="PRINTS" id="PR01438">
    <property type="entry name" value="UNVRSLSTRESS"/>
</dbReference>
<evidence type="ECO:0000313" key="4">
    <source>
        <dbReference type="Proteomes" id="UP000317593"/>
    </source>
</evidence>
<feature type="domain" description="UspA" evidence="2">
    <location>
        <begin position="5"/>
        <end position="144"/>
    </location>
</feature>
<comment type="similarity">
    <text evidence="1">Belongs to the universal stress protein A family.</text>
</comment>
<evidence type="ECO:0000256" key="1">
    <source>
        <dbReference type="ARBA" id="ARBA00008791"/>
    </source>
</evidence>
<gene>
    <name evidence="3" type="ORF">SAMN06265218_107146</name>
</gene>
<protein>
    <submittedName>
        <fullName evidence="3">Nucleotide-binding universal stress protein, UspA family</fullName>
    </submittedName>
</protein>
<dbReference type="Proteomes" id="UP000317593">
    <property type="component" value="Unassembled WGS sequence"/>
</dbReference>
<name>A0A521CVI8_9BACT</name>